<evidence type="ECO:0000256" key="1">
    <source>
        <dbReference type="SAM" id="MobiDB-lite"/>
    </source>
</evidence>
<dbReference type="EMBL" id="LSSL01003674">
    <property type="protein sequence ID" value="OLY80215.1"/>
    <property type="molecule type" value="Genomic_DNA"/>
</dbReference>
<dbReference type="AlphaFoldDB" id="A0A1R0GTK9"/>
<accession>A0A1R0GTK9</accession>
<comment type="caution">
    <text evidence="2">The sequence shown here is derived from an EMBL/GenBank/DDBJ whole genome shotgun (WGS) entry which is preliminary data.</text>
</comment>
<keyword evidence="3" id="KW-1185">Reference proteome</keyword>
<evidence type="ECO:0000313" key="2">
    <source>
        <dbReference type="EMBL" id="OLY80215.1"/>
    </source>
</evidence>
<feature type="compositionally biased region" description="Basic and acidic residues" evidence="1">
    <location>
        <begin position="298"/>
        <end position="312"/>
    </location>
</feature>
<reference evidence="2 3" key="1">
    <citation type="journal article" date="2016" name="Mol. Biol. Evol.">
        <title>Genome-Wide Survey of Gut Fungi (Harpellales) Reveals the First Horizontally Transferred Ubiquitin Gene from a Mosquito Host.</title>
        <authorList>
            <person name="Wang Y."/>
            <person name="White M.M."/>
            <person name="Kvist S."/>
            <person name="Moncalvo J.M."/>
        </authorList>
    </citation>
    <scope>NUCLEOTIDE SEQUENCE [LARGE SCALE GENOMIC DNA]</scope>
    <source>
        <strain evidence="2 3">ALG-7-W6</strain>
    </source>
</reference>
<organism evidence="2 3">
    <name type="scientific">Smittium mucronatum</name>
    <dbReference type="NCBI Taxonomy" id="133383"/>
    <lineage>
        <taxon>Eukaryota</taxon>
        <taxon>Fungi</taxon>
        <taxon>Fungi incertae sedis</taxon>
        <taxon>Zoopagomycota</taxon>
        <taxon>Kickxellomycotina</taxon>
        <taxon>Harpellomycetes</taxon>
        <taxon>Harpellales</taxon>
        <taxon>Legeriomycetaceae</taxon>
        <taxon>Smittium</taxon>
    </lineage>
</organism>
<proteinExistence type="predicted"/>
<sequence>MSEKPSTFRSKNNLISRELPTVKIKTDEIVNGSTYTKSKNGYEFREVGTPISANIHILESQASLNNQTETNTFDVTDVAKEGGYNNSKFELNLDYSKNEPSPSIISTNYYETNFKNKAARMVKKIVNASKKQVDFLKKEISEHSEDLIPKNIIRDKIVDIGMMAEKFVSSMKLTDSYLRNPKPYVTKKKDTVKIDDLLNSMENEDPNLFSEEDLGSINEFSSKKISGSSFPFPITTQPSENYNNQFNLSNKNSSIFAYSSTADLYENALPKKYLEKSSGDQGDLNKTIESKIRNFSKKDPENLDRNTCHPEKIQTPPKKPQDKEIMNRGMNYHLYSHKKFPSRISMINIKPRSLKDEIYARSLSHNLEDSKFRLKRVFYKELEDKSGSYGDYSDFGLNKGTQQHFSKNYPANSYKGYNYRLFEKPSLVEGEAKTKNYYSKKFKKANTSKKKRPTSISEILNSPFSKLVKSKGLPFRESLSFIPSIPIEQRELFYEVIEQYAILSIAMLNLEMQIYSKDYVQNGDSLIDLSTISCSEILGVLKINSKSSHQLHTLYNEVEALFQKYNSLQFSLGINDGRFGIIYIKSLLTRSKEDINDLGIYNYRSLEAMVRNIHLSSVAKYNKKKLDIFLSVPLEQNSKISLLEIVSELKRLENYQKIPYFKEKEIEDMRYLNIIKYEQKRIDELMLFESENFFFYENLWNQSDILKLSDMNLRNGIYPKSMLGDMIHIAVSKLNNTKPQKIAFIIMEKDRTIENVENFVGNDIQIGLEDIENNTYFYKYFKKFTMIYCTMPKPFKDGCLDYYLTGLNQYLNHVGKDDPFYSQRLRENIRLNIIFNTENLKSLSDTVKNKSIYEIICRLSIIYGKIPHSVYPSSKNGTIGVSALTVVSEHMLKRKVDGNAQLSFLTPDCEKDCSLQLILKTPEETDLKISFIKWMIFNSNPQYKNTFHCSKFFVFISLNIISKDHLDKYQDMSILEYDKLVRSCLENEEIAKKFYPLPNILIELNSDNYFKEICVFSNVIPARYVYIKVLKNSLVDPSGMYPGSTSNLLVFRSPQNISRLPEINIGGDVFCSKTQ</sequence>
<evidence type="ECO:0000313" key="3">
    <source>
        <dbReference type="Proteomes" id="UP000187455"/>
    </source>
</evidence>
<name>A0A1R0GTK9_9FUNG</name>
<dbReference type="Proteomes" id="UP000187455">
    <property type="component" value="Unassembled WGS sequence"/>
</dbReference>
<protein>
    <submittedName>
        <fullName evidence="2">Uncharacterized protein</fullName>
    </submittedName>
</protein>
<gene>
    <name evidence="2" type="ORF">AYI68_g5695</name>
</gene>
<feature type="region of interest" description="Disordered" evidence="1">
    <location>
        <begin position="298"/>
        <end position="324"/>
    </location>
</feature>